<feature type="non-terminal residue" evidence="1">
    <location>
        <position position="69"/>
    </location>
</feature>
<dbReference type="AlphaFoldDB" id="A0A136JJ24"/>
<protein>
    <submittedName>
        <fullName evidence="1">Uncharacterized protein</fullName>
    </submittedName>
</protein>
<keyword evidence="2" id="KW-1185">Reference proteome</keyword>
<proteinExistence type="predicted"/>
<organism evidence="1 2">
    <name type="scientific">Microdochium bolleyi</name>
    <dbReference type="NCBI Taxonomy" id="196109"/>
    <lineage>
        <taxon>Eukaryota</taxon>
        <taxon>Fungi</taxon>
        <taxon>Dikarya</taxon>
        <taxon>Ascomycota</taxon>
        <taxon>Pezizomycotina</taxon>
        <taxon>Sordariomycetes</taxon>
        <taxon>Xylariomycetidae</taxon>
        <taxon>Xylariales</taxon>
        <taxon>Microdochiaceae</taxon>
        <taxon>Microdochium</taxon>
    </lineage>
</organism>
<dbReference type="InParanoid" id="A0A136JJ24"/>
<dbReference type="EMBL" id="KQ964245">
    <property type="protein sequence ID" value="KXJ97139.1"/>
    <property type="molecule type" value="Genomic_DNA"/>
</dbReference>
<gene>
    <name evidence="1" type="ORF">Micbo1qcDRAFT_155924</name>
</gene>
<dbReference type="Proteomes" id="UP000070501">
    <property type="component" value="Unassembled WGS sequence"/>
</dbReference>
<name>A0A136JJ24_9PEZI</name>
<reference evidence="2" key="1">
    <citation type="submission" date="2016-02" db="EMBL/GenBank/DDBJ databases">
        <title>Draft genome sequence of Microdochium bolleyi, a fungal endophyte of beachgrass.</title>
        <authorList>
            <consortium name="DOE Joint Genome Institute"/>
            <person name="David A.S."/>
            <person name="May G."/>
            <person name="Haridas S."/>
            <person name="Lim J."/>
            <person name="Wang M."/>
            <person name="Labutti K."/>
            <person name="Lipzen A."/>
            <person name="Barry K."/>
            <person name="Grigoriev I.V."/>
        </authorList>
    </citation>
    <scope>NUCLEOTIDE SEQUENCE [LARGE SCALE GENOMIC DNA]</scope>
    <source>
        <strain evidence="2">J235TASD1</strain>
    </source>
</reference>
<sequence length="69" mass="7189">MEGLSRSSVADQTSAAILAGELSCTEYSSRSRTAGTIPRGRCCEGVAGLVASQAVMADQWDAVIRARGR</sequence>
<evidence type="ECO:0000313" key="1">
    <source>
        <dbReference type="EMBL" id="KXJ97139.1"/>
    </source>
</evidence>
<evidence type="ECO:0000313" key="2">
    <source>
        <dbReference type="Proteomes" id="UP000070501"/>
    </source>
</evidence>
<accession>A0A136JJ24</accession>